<dbReference type="RefSeq" id="WP_057858829.1">
    <property type="nucleotide sequence ID" value="NZ_LLYB01000066.1"/>
</dbReference>
<gene>
    <name evidence="2" type="ORF">CQ14_22340</name>
</gene>
<accession>A0A0R3MUP7</accession>
<comment type="caution">
    <text evidence="2">The sequence shown here is derived from an EMBL/GenBank/DDBJ whole genome shotgun (WGS) entry which is preliminary data.</text>
</comment>
<evidence type="ECO:0000313" key="2">
    <source>
        <dbReference type="EMBL" id="KRR23785.1"/>
    </source>
</evidence>
<dbReference type="EMBL" id="LLYB01000066">
    <property type="protein sequence ID" value="KRR23785.1"/>
    <property type="molecule type" value="Genomic_DNA"/>
</dbReference>
<organism evidence="2 3">
    <name type="scientific">Bradyrhizobium lablabi</name>
    <dbReference type="NCBI Taxonomy" id="722472"/>
    <lineage>
        <taxon>Bacteria</taxon>
        <taxon>Pseudomonadati</taxon>
        <taxon>Pseudomonadota</taxon>
        <taxon>Alphaproteobacteria</taxon>
        <taxon>Hyphomicrobiales</taxon>
        <taxon>Nitrobacteraceae</taxon>
        <taxon>Bradyrhizobium</taxon>
    </lineage>
</organism>
<feature type="transmembrane region" description="Helical" evidence="1">
    <location>
        <begin position="58"/>
        <end position="77"/>
    </location>
</feature>
<dbReference type="AlphaFoldDB" id="A0A0R3MUP7"/>
<dbReference type="STRING" id="722472.SAMN05444321_6721"/>
<dbReference type="OrthoDB" id="8252451at2"/>
<dbReference type="Proteomes" id="UP000051660">
    <property type="component" value="Unassembled WGS sequence"/>
</dbReference>
<reference evidence="2 3" key="1">
    <citation type="submission" date="2014-03" db="EMBL/GenBank/DDBJ databases">
        <title>Bradyrhizobium valentinum sp. nov., isolated from effective nodules of Lupinus mariae-josephae, a lupine endemic of basic-lime soils in Eastern Spain.</title>
        <authorList>
            <person name="Duran D."/>
            <person name="Rey L."/>
            <person name="Navarro A."/>
            <person name="Busquets A."/>
            <person name="Imperial J."/>
            <person name="Ruiz-Argueso T."/>
        </authorList>
    </citation>
    <scope>NUCLEOTIDE SEQUENCE [LARGE SCALE GENOMIC DNA]</scope>
    <source>
        <strain evidence="2 3">CCBAU 23086</strain>
    </source>
</reference>
<evidence type="ECO:0000313" key="3">
    <source>
        <dbReference type="Proteomes" id="UP000051660"/>
    </source>
</evidence>
<keyword evidence="1" id="KW-0472">Membrane</keyword>
<keyword evidence="1" id="KW-0812">Transmembrane</keyword>
<keyword evidence="1" id="KW-1133">Transmembrane helix</keyword>
<proteinExistence type="predicted"/>
<evidence type="ECO:0000256" key="1">
    <source>
        <dbReference type="SAM" id="Phobius"/>
    </source>
</evidence>
<protein>
    <submittedName>
        <fullName evidence="2">Uncharacterized protein</fullName>
    </submittedName>
</protein>
<name>A0A0R3MUP7_9BRAD</name>
<sequence length="78" mass="8759">MDSSRRRNPRSALMSLEAAAASARGGFGCMFSTSEEYEMALITERRAQGRYDQRRMRWPAIFFIGCALMVAGTVLLFS</sequence>